<gene>
    <name evidence="2" type="ORF">AVEN_34588_1</name>
</gene>
<feature type="compositionally biased region" description="Polar residues" evidence="1">
    <location>
        <begin position="91"/>
        <end position="102"/>
    </location>
</feature>
<feature type="region of interest" description="Disordered" evidence="1">
    <location>
        <begin position="41"/>
        <end position="105"/>
    </location>
</feature>
<evidence type="ECO:0000313" key="3">
    <source>
        <dbReference type="Proteomes" id="UP000499080"/>
    </source>
</evidence>
<proteinExistence type="predicted"/>
<dbReference type="AlphaFoldDB" id="A0A4Y2B288"/>
<feature type="compositionally biased region" description="Polar residues" evidence="1">
    <location>
        <begin position="65"/>
        <end position="82"/>
    </location>
</feature>
<dbReference type="OrthoDB" id="8117402at2759"/>
<keyword evidence="3" id="KW-1185">Reference proteome</keyword>
<dbReference type="PANTHER" id="PTHR47326:SF1">
    <property type="entry name" value="HTH PSQ-TYPE DOMAIN-CONTAINING PROTEIN"/>
    <property type="match status" value="1"/>
</dbReference>
<dbReference type="PANTHER" id="PTHR47326">
    <property type="entry name" value="TRANSPOSABLE ELEMENT TC3 TRANSPOSASE-LIKE PROTEIN"/>
    <property type="match status" value="1"/>
</dbReference>
<sequence length="130" mass="14724">MEFQGRCGLVVRSWLRTCKAPDSEPDSTEDQWCSQSVWRPGQNKFKRTGSVTDASRSGRPKTATDEGSSTQVLASMASSPTKGTRRLSAQMGISRSSGMHNLRTNKWHPYKLRMLQHLTEDDPERRNRVQ</sequence>
<name>A0A4Y2B288_ARAVE</name>
<reference evidence="2 3" key="1">
    <citation type="journal article" date="2019" name="Sci. Rep.">
        <title>Orb-weaving spider Araneus ventricosus genome elucidates the spidroin gene catalogue.</title>
        <authorList>
            <person name="Kono N."/>
            <person name="Nakamura H."/>
            <person name="Ohtoshi R."/>
            <person name="Moran D.A.P."/>
            <person name="Shinohara A."/>
            <person name="Yoshida Y."/>
            <person name="Fujiwara M."/>
            <person name="Mori M."/>
            <person name="Tomita M."/>
            <person name="Arakawa K."/>
        </authorList>
    </citation>
    <scope>NUCLEOTIDE SEQUENCE [LARGE SCALE GENOMIC DNA]</scope>
</reference>
<evidence type="ECO:0000313" key="2">
    <source>
        <dbReference type="EMBL" id="GBL85396.1"/>
    </source>
</evidence>
<comment type="caution">
    <text evidence="2">The sequence shown here is derived from an EMBL/GenBank/DDBJ whole genome shotgun (WGS) entry which is preliminary data.</text>
</comment>
<organism evidence="2 3">
    <name type="scientific">Araneus ventricosus</name>
    <name type="common">Orbweaver spider</name>
    <name type="synonym">Epeira ventricosa</name>
    <dbReference type="NCBI Taxonomy" id="182803"/>
    <lineage>
        <taxon>Eukaryota</taxon>
        <taxon>Metazoa</taxon>
        <taxon>Ecdysozoa</taxon>
        <taxon>Arthropoda</taxon>
        <taxon>Chelicerata</taxon>
        <taxon>Arachnida</taxon>
        <taxon>Araneae</taxon>
        <taxon>Araneomorphae</taxon>
        <taxon>Entelegynae</taxon>
        <taxon>Araneoidea</taxon>
        <taxon>Araneidae</taxon>
        <taxon>Araneus</taxon>
    </lineage>
</organism>
<accession>A0A4Y2B288</accession>
<dbReference type="Proteomes" id="UP000499080">
    <property type="component" value="Unassembled WGS sequence"/>
</dbReference>
<protein>
    <submittedName>
        <fullName evidence="2">Uncharacterized protein</fullName>
    </submittedName>
</protein>
<evidence type="ECO:0000256" key="1">
    <source>
        <dbReference type="SAM" id="MobiDB-lite"/>
    </source>
</evidence>
<dbReference type="EMBL" id="BGPR01000043">
    <property type="protein sequence ID" value="GBL85396.1"/>
    <property type="molecule type" value="Genomic_DNA"/>
</dbReference>